<keyword evidence="5" id="KW-0547">Nucleotide-binding</keyword>
<dbReference type="CDD" id="cd16917">
    <property type="entry name" value="HATPase_UhpB-NarQ-NarX-like"/>
    <property type="match status" value="1"/>
</dbReference>
<feature type="domain" description="Histidine kinase/HSP90-like ATPase" evidence="10">
    <location>
        <begin position="314"/>
        <end position="403"/>
    </location>
</feature>
<dbReference type="Gene3D" id="1.20.5.1930">
    <property type="match status" value="1"/>
</dbReference>
<dbReference type="GO" id="GO:0000155">
    <property type="term" value="F:phosphorelay sensor kinase activity"/>
    <property type="evidence" value="ECO:0007669"/>
    <property type="project" value="InterPro"/>
</dbReference>
<gene>
    <name evidence="11" type="ORF">UFOPK3564_02578</name>
</gene>
<dbReference type="GO" id="GO:0005524">
    <property type="term" value="F:ATP binding"/>
    <property type="evidence" value="ECO:0007669"/>
    <property type="project" value="UniProtKB-KW"/>
</dbReference>
<feature type="transmembrane region" description="Helical" evidence="9">
    <location>
        <begin position="72"/>
        <end position="92"/>
    </location>
</feature>
<dbReference type="Pfam" id="PF02518">
    <property type="entry name" value="HATPase_c"/>
    <property type="match status" value="1"/>
</dbReference>
<feature type="transmembrane region" description="Helical" evidence="9">
    <location>
        <begin position="104"/>
        <end position="123"/>
    </location>
</feature>
<dbReference type="PANTHER" id="PTHR24421:SF10">
    <property type="entry name" value="NITRATE_NITRITE SENSOR PROTEIN NARQ"/>
    <property type="match status" value="1"/>
</dbReference>
<evidence type="ECO:0000256" key="7">
    <source>
        <dbReference type="ARBA" id="ARBA00022840"/>
    </source>
</evidence>
<reference evidence="11" key="1">
    <citation type="submission" date="2020-05" db="EMBL/GenBank/DDBJ databases">
        <authorList>
            <person name="Chiriac C."/>
            <person name="Salcher M."/>
            <person name="Ghai R."/>
            <person name="Kavagutti S V."/>
        </authorList>
    </citation>
    <scope>NUCLEOTIDE SEQUENCE</scope>
</reference>
<evidence type="ECO:0000256" key="6">
    <source>
        <dbReference type="ARBA" id="ARBA00022777"/>
    </source>
</evidence>
<dbReference type="InterPro" id="IPR050482">
    <property type="entry name" value="Sensor_HK_TwoCompSys"/>
</dbReference>
<accession>A0A6J7IV02</accession>
<dbReference type="InterPro" id="IPR036890">
    <property type="entry name" value="HATPase_C_sf"/>
</dbReference>
<proteinExistence type="predicted"/>
<evidence type="ECO:0000256" key="8">
    <source>
        <dbReference type="SAM" id="MobiDB-lite"/>
    </source>
</evidence>
<dbReference type="EC" id="2.7.13.3" evidence="2"/>
<evidence type="ECO:0000256" key="2">
    <source>
        <dbReference type="ARBA" id="ARBA00012438"/>
    </source>
</evidence>
<protein>
    <recommendedName>
        <fullName evidence="2">histidine kinase</fullName>
        <ecNumber evidence="2">2.7.13.3</ecNumber>
    </recommendedName>
</protein>
<keyword evidence="9" id="KW-0812">Transmembrane</keyword>
<dbReference type="InterPro" id="IPR003594">
    <property type="entry name" value="HATPase_dom"/>
</dbReference>
<feature type="compositionally biased region" description="Gly residues" evidence="8">
    <location>
        <begin position="20"/>
        <end position="33"/>
    </location>
</feature>
<evidence type="ECO:0000256" key="5">
    <source>
        <dbReference type="ARBA" id="ARBA00022741"/>
    </source>
</evidence>
<organism evidence="11">
    <name type="scientific">freshwater metagenome</name>
    <dbReference type="NCBI Taxonomy" id="449393"/>
    <lineage>
        <taxon>unclassified sequences</taxon>
        <taxon>metagenomes</taxon>
        <taxon>ecological metagenomes</taxon>
    </lineage>
</organism>
<name>A0A6J7IV02_9ZZZZ</name>
<keyword evidence="3" id="KW-0597">Phosphoprotein</keyword>
<dbReference type="Pfam" id="PF07730">
    <property type="entry name" value="HisKA_3"/>
    <property type="match status" value="1"/>
</dbReference>
<evidence type="ECO:0000259" key="10">
    <source>
        <dbReference type="SMART" id="SM00387"/>
    </source>
</evidence>
<keyword evidence="7" id="KW-0067">ATP-binding</keyword>
<dbReference type="InterPro" id="IPR011712">
    <property type="entry name" value="Sig_transdc_His_kin_sub3_dim/P"/>
</dbReference>
<evidence type="ECO:0000256" key="9">
    <source>
        <dbReference type="SAM" id="Phobius"/>
    </source>
</evidence>
<dbReference type="SUPFAM" id="SSF55874">
    <property type="entry name" value="ATPase domain of HSP90 chaperone/DNA topoisomerase II/histidine kinase"/>
    <property type="match status" value="1"/>
</dbReference>
<dbReference type="SMART" id="SM00387">
    <property type="entry name" value="HATPase_c"/>
    <property type="match status" value="1"/>
</dbReference>
<feature type="region of interest" description="Disordered" evidence="8">
    <location>
        <begin position="1"/>
        <end position="65"/>
    </location>
</feature>
<keyword evidence="6" id="KW-0418">Kinase</keyword>
<keyword evidence="9" id="KW-1133">Transmembrane helix</keyword>
<feature type="transmembrane region" description="Helical" evidence="9">
    <location>
        <begin position="135"/>
        <end position="154"/>
    </location>
</feature>
<evidence type="ECO:0000256" key="1">
    <source>
        <dbReference type="ARBA" id="ARBA00000085"/>
    </source>
</evidence>
<dbReference type="GO" id="GO:0046983">
    <property type="term" value="F:protein dimerization activity"/>
    <property type="evidence" value="ECO:0007669"/>
    <property type="project" value="InterPro"/>
</dbReference>
<feature type="compositionally biased region" description="Low complexity" evidence="8">
    <location>
        <begin position="48"/>
        <end position="65"/>
    </location>
</feature>
<dbReference type="AlphaFoldDB" id="A0A6J7IV02"/>
<dbReference type="PANTHER" id="PTHR24421">
    <property type="entry name" value="NITRATE/NITRITE SENSOR PROTEIN NARX-RELATED"/>
    <property type="match status" value="1"/>
</dbReference>
<evidence type="ECO:0000256" key="4">
    <source>
        <dbReference type="ARBA" id="ARBA00022679"/>
    </source>
</evidence>
<evidence type="ECO:0000313" key="11">
    <source>
        <dbReference type="EMBL" id="CAB4934665.1"/>
    </source>
</evidence>
<dbReference type="Gene3D" id="3.30.565.10">
    <property type="entry name" value="Histidine kinase-like ATPase, C-terminal domain"/>
    <property type="match status" value="1"/>
</dbReference>
<keyword evidence="4" id="KW-0808">Transferase</keyword>
<sequence length="403" mass="41167">MSSDPAAAAPPAATRPGPRGPGRGTTGSPGRGTGSAAAPGERPGPGPTDGADPGDAATPDAGAAAPAGDSDAAFGLHLALSLVAGAASTAVWAATPGDYFWPRWVWLGLAIALTVHLLVRWAALTPARPGKAYRVTMASLAALAVVDVLVWLLAGAGTFYPRWSLTGYAVVAATVSAIVHRRRLPWASSRELVDRVDVLTRTRSGALDVQAHQLRRIERDLHDGAQVRLVALSMQLGRAEARLEDAGDEATLALVRQARDEASAAIGELRDLARGIAPPVLADRGLAAAADALGRRSASPVEVDAVLGRRAAPVVESAAYFVIAEALTNASKHVPGASVRVTLREERGTLVVLVTDDGPGGADPAGSGLTGLRHRVEALDGRLVVLSAPGAGTTVRAELPCAS</sequence>
<dbReference type="GO" id="GO:0016020">
    <property type="term" value="C:membrane"/>
    <property type="evidence" value="ECO:0007669"/>
    <property type="project" value="InterPro"/>
</dbReference>
<evidence type="ECO:0000256" key="3">
    <source>
        <dbReference type="ARBA" id="ARBA00022553"/>
    </source>
</evidence>
<feature type="compositionally biased region" description="Low complexity" evidence="8">
    <location>
        <begin position="1"/>
        <end position="17"/>
    </location>
</feature>
<comment type="catalytic activity">
    <reaction evidence="1">
        <text>ATP + protein L-histidine = ADP + protein N-phospho-L-histidine.</text>
        <dbReference type="EC" id="2.7.13.3"/>
    </reaction>
</comment>
<dbReference type="EMBL" id="CAFBMK010000190">
    <property type="protein sequence ID" value="CAB4934665.1"/>
    <property type="molecule type" value="Genomic_DNA"/>
</dbReference>
<keyword evidence="9" id="KW-0472">Membrane</keyword>